<evidence type="ECO:0000313" key="1">
    <source>
        <dbReference type="EnsemblMetazoa" id="PPA04562.1"/>
    </source>
</evidence>
<dbReference type="EnsemblMetazoa" id="PPA04562.1">
    <property type="protein sequence ID" value="PPA04562.1"/>
    <property type="gene ID" value="WBGene00094116"/>
</dbReference>
<dbReference type="Proteomes" id="UP000005239">
    <property type="component" value="Unassembled WGS sequence"/>
</dbReference>
<accession>A0A8R1U6G2</accession>
<dbReference type="AlphaFoldDB" id="A0A454XUG0"/>
<reference evidence="2" key="1">
    <citation type="journal article" date="2008" name="Nat. Genet.">
        <title>The Pristionchus pacificus genome provides a unique perspective on nematode lifestyle and parasitism.</title>
        <authorList>
            <person name="Dieterich C."/>
            <person name="Clifton S.W."/>
            <person name="Schuster L.N."/>
            <person name="Chinwalla A."/>
            <person name="Delehaunty K."/>
            <person name="Dinkelacker I."/>
            <person name="Fulton L."/>
            <person name="Fulton R."/>
            <person name="Godfrey J."/>
            <person name="Minx P."/>
            <person name="Mitreva M."/>
            <person name="Roeseler W."/>
            <person name="Tian H."/>
            <person name="Witte H."/>
            <person name="Yang S.P."/>
            <person name="Wilson R.K."/>
            <person name="Sommer R.J."/>
        </authorList>
    </citation>
    <scope>NUCLEOTIDE SEQUENCE [LARGE SCALE GENOMIC DNA]</scope>
    <source>
        <strain evidence="2">PS312</strain>
    </source>
</reference>
<evidence type="ECO:0000313" key="2">
    <source>
        <dbReference type="Proteomes" id="UP000005239"/>
    </source>
</evidence>
<reference evidence="1" key="2">
    <citation type="submission" date="2022-06" db="UniProtKB">
        <authorList>
            <consortium name="EnsemblMetazoa"/>
        </authorList>
    </citation>
    <scope>IDENTIFICATION</scope>
    <source>
        <strain evidence="1">PS312</strain>
    </source>
</reference>
<accession>A0A454XUG0</accession>
<proteinExistence type="predicted"/>
<protein>
    <submittedName>
        <fullName evidence="1">Uncharacterized protein</fullName>
    </submittedName>
</protein>
<sequence>MLSESSLLLLAASSITSADLTQCLKGCGVTDMSKLLNIDDDEFVDPKAGGGSRRHSIEWLGKGPLKRNHFHIVSSESLHNALNVYVQNELIDVIQNPSKPPLTHESRTGVDSFVKENQCIWKCYAELSDEFAPLEVGEKCDGEHANHMGERFYYEIGEYQRWAVPGPSCGYWTVSIRTNFEISVNVTRGASMLESMRGLKLDGQVAWHKELRARKEQNGY</sequence>
<keyword evidence="2" id="KW-1185">Reference proteome</keyword>
<gene>
    <name evidence="1" type="primary">WBGene00094116</name>
</gene>
<name>A0A454XUG0_PRIPA</name>
<organism evidence="1 2">
    <name type="scientific">Pristionchus pacificus</name>
    <name type="common">Parasitic nematode worm</name>
    <dbReference type="NCBI Taxonomy" id="54126"/>
    <lineage>
        <taxon>Eukaryota</taxon>
        <taxon>Metazoa</taxon>
        <taxon>Ecdysozoa</taxon>
        <taxon>Nematoda</taxon>
        <taxon>Chromadorea</taxon>
        <taxon>Rhabditida</taxon>
        <taxon>Rhabditina</taxon>
        <taxon>Diplogasteromorpha</taxon>
        <taxon>Diplogasteroidea</taxon>
        <taxon>Neodiplogasteridae</taxon>
        <taxon>Pristionchus</taxon>
    </lineage>
</organism>